<accession>A0ABR0E7L5</accession>
<reference evidence="2 3" key="1">
    <citation type="journal article" date="2023" name="G3 (Bethesda)">
        <title>A chromosome-level genome assembly of Zasmidium syzygii isolated from banana leaves.</title>
        <authorList>
            <person name="van Westerhoven A.C."/>
            <person name="Mehrabi R."/>
            <person name="Talebi R."/>
            <person name="Steentjes M.B.F."/>
            <person name="Corcolon B."/>
            <person name="Chong P.A."/>
            <person name="Kema G.H.J."/>
            <person name="Seidl M.F."/>
        </authorList>
    </citation>
    <scope>NUCLEOTIDE SEQUENCE [LARGE SCALE GENOMIC DNA]</scope>
    <source>
        <strain evidence="2 3">P124</strain>
    </source>
</reference>
<feature type="compositionally biased region" description="Pro residues" evidence="1">
    <location>
        <begin position="282"/>
        <end position="291"/>
    </location>
</feature>
<evidence type="ECO:0000313" key="3">
    <source>
        <dbReference type="Proteomes" id="UP001305779"/>
    </source>
</evidence>
<feature type="compositionally biased region" description="Polar residues" evidence="1">
    <location>
        <begin position="329"/>
        <end position="338"/>
    </location>
</feature>
<organism evidence="2 3">
    <name type="scientific">Zasmidium cellare</name>
    <name type="common">Wine cellar mold</name>
    <name type="synonym">Racodium cellare</name>
    <dbReference type="NCBI Taxonomy" id="395010"/>
    <lineage>
        <taxon>Eukaryota</taxon>
        <taxon>Fungi</taxon>
        <taxon>Dikarya</taxon>
        <taxon>Ascomycota</taxon>
        <taxon>Pezizomycotina</taxon>
        <taxon>Dothideomycetes</taxon>
        <taxon>Dothideomycetidae</taxon>
        <taxon>Mycosphaerellales</taxon>
        <taxon>Mycosphaerellaceae</taxon>
        <taxon>Zasmidium</taxon>
    </lineage>
</organism>
<keyword evidence="3" id="KW-1185">Reference proteome</keyword>
<feature type="compositionally biased region" description="Low complexity" evidence="1">
    <location>
        <begin position="237"/>
        <end position="281"/>
    </location>
</feature>
<evidence type="ECO:0000256" key="1">
    <source>
        <dbReference type="SAM" id="MobiDB-lite"/>
    </source>
</evidence>
<feature type="region of interest" description="Disordered" evidence="1">
    <location>
        <begin position="220"/>
        <end position="359"/>
    </location>
</feature>
<name>A0ABR0E7L5_ZASCE</name>
<dbReference type="Proteomes" id="UP001305779">
    <property type="component" value="Unassembled WGS sequence"/>
</dbReference>
<dbReference type="EMBL" id="JAXOVC010000009">
    <property type="protein sequence ID" value="KAK4497417.1"/>
    <property type="molecule type" value="Genomic_DNA"/>
</dbReference>
<sequence>MTHRRASYIGLDVLLDSSGIVESERSHYESSAQPVNCKFKDALAQVSRTDMTSSYPANRLRHGTNMASGSALAHQLRGETDYHRRRKPSIQIIKEKTQVDPVILLHALASLCRDSDLHKILTSHLKRFPNINHWKVIFIDMLAELVIVTEGDRWRMVELLCWAVDQRDDMQQLTVVDLFHAINHDAYERGRGSRRAADLMRYLDGLNDADFERFLRDARRQRGPPRSSQGQPGAGSFGNNSSGNNSSNNNPPDNSRQNRVSPPAGSSTGSSSHGGPRTTRAPAPPPSPPRTPATGSQTPNESGPAAAVPPTPQTRKRGFKEFQEDDTSTEASSNAQQDCQEKRCPCKRKKLRRTLSAEF</sequence>
<comment type="caution">
    <text evidence="2">The sequence shown here is derived from an EMBL/GenBank/DDBJ whole genome shotgun (WGS) entry which is preliminary data.</text>
</comment>
<evidence type="ECO:0008006" key="4">
    <source>
        <dbReference type="Google" id="ProtNLM"/>
    </source>
</evidence>
<protein>
    <recommendedName>
        <fullName evidence="4">ENTH domain-containing protein</fullName>
    </recommendedName>
</protein>
<evidence type="ECO:0000313" key="2">
    <source>
        <dbReference type="EMBL" id="KAK4497417.1"/>
    </source>
</evidence>
<proteinExistence type="predicted"/>
<gene>
    <name evidence="2" type="ORF">PRZ48_011868</name>
</gene>